<keyword evidence="2" id="KW-1185">Reference proteome</keyword>
<organism evidence="1 2">
    <name type="scientific">Xylaria bambusicola</name>
    <dbReference type="NCBI Taxonomy" id="326684"/>
    <lineage>
        <taxon>Eukaryota</taxon>
        <taxon>Fungi</taxon>
        <taxon>Dikarya</taxon>
        <taxon>Ascomycota</taxon>
        <taxon>Pezizomycotina</taxon>
        <taxon>Sordariomycetes</taxon>
        <taxon>Xylariomycetidae</taxon>
        <taxon>Xylariales</taxon>
        <taxon>Xylariaceae</taxon>
        <taxon>Xylaria</taxon>
    </lineage>
</organism>
<evidence type="ECO:0000313" key="2">
    <source>
        <dbReference type="Proteomes" id="UP001305414"/>
    </source>
</evidence>
<name>A0AAN7UCE1_9PEZI</name>
<proteinExistence type="predicted"/>
<dbReference type="Proteomes" id="UP001305414">
    <property type="component" value="Unassembled WGS sequence"/>
</dbReference>
<protein>
    <submittedName>
        <fullName evidence="1">Uncharacterized protein</fullName>
    </submittedName>
</protein>
<gene>
    <name evidence="1" type="ORF">RRF57_000147</name>
</gene>
<sequence>MSSTTEAHLVVGSTVPLQVHLSRALPLNVRDPDFYPGTRIFKRSLEYHDQRMKKILPLLHTNSESREAMLKRYSLVPIRDLLVDYDYVPSLPPDVREQISYGLHRGPVAVDWCEDTLFWPDYWLTLPPAGLQADICNATKLCIVVEQYYGAADYNMEAMKADITPSIETWTRDTLPKLSKLKEITFTFTGQVEVFDEEAEVWRDHHYEIPYTPCPEISILGSLLTGGPVILNKSPLSLCVDQPHWWEPVMDLVSYVVRKLQEEVERQRSGIKLHWAFDWGLLNAWEEDWESQSILRDAAENDWEQVSLATEGRIDLKSDKLLQFIKLLELVKFTWYDEDMTDEFSEKCQEIWAQVRRITDLR</sequence>
<dbReference type="AlphaFoldDB" id="A0AAN7UCE1"/>
<evidence type="ECO:0000313" key="1">
    <source>
        <dbReference type="EMBL" id="KAK5624431.1"/>
    </source>
</evidence>
<comment type="caution">
    <text evidence="1">The sequence shown here is derived from an EMBL/GenBank/DDBJ whole genome shotgun (WGS) entry which is preliminary data.</text>
</comment>
<reference evidence="1 2" key="1">
    <citation type="submission" date="2023-10" db="EMBL/GenBank/DDBJ databases">
        <title>Draft genome sequence of Xylaria bambusicola isolate GMP-LS, the root and basal stem rot pathogen of sugarcane in Indonesia.</title>
        <authorList>
            <person name="Selvaraj P."/>
            <person name="Muralishankar V."/>
            <person name="Muruganantham S."/>
            <person name="Sp S."/>
            <person name="Haryani S."/>
            <person name="Lau K.J.X."/>
            <person name="Naqvi N.I."/>
        </authorList>
    </citation>
    <scope>NUCLEOTIDE SEQUENCE [LARGE SCALE GENOMIC DNA]</scope>
    <source>
        <strain evidence="1">GMP-LS</strain>
    </source>
</reference>
<dbReference type="EMBL" id="JAWHQM010000001">
    <property type="protein sequence ID" value="KAK5624431.1"/>
    <property type="molecule type" value="Genomic_DNA"/>
</dbReference>
<accession>A0AAN7UCE1</accession>